<evidence type="ECO:0000313" key="4">
    <source>
        <dbReference type="Proteomes" id="UP000249354"/>
    </source>
</evidence>
<proteinExistence type="predicted"/>
<reference evidence="4" key="1">
    <citation type="submission" date="2018-04" db="EMBL/GenBank/DDBJ databases">
        <authorList>
            <person name="Cornet L."/>
        </authorList>
    </citation>
    <scope>NUCLEOTIDE SEQUENCE [LARGE SCALE GENOMIC DNA]</scope>
</reference>
<sequence length="282" mass="31639">MSEPTSQWQRLLKNRGVWQGSFTQLSPDGQQISDTPTEVALLPYDGDLAMRQEIRRYPQANYQGQPSETVLDYRSLNRSTLFFEAGAFSQGSTQWGPLSTFGAELGLIADKRRLRLVQLFDQSGELSQITLIREKLKGSDVPAKPALKMTDLLGTWQGESVTQYADLRPEQTQSTELKIEQESDRTIRQTITLEGQRFISTTGQLMGNRLSFTQGSQLMQVLLMPDGASSTCPRCIAPRQPLILEVGWLLDANTRQRMIRMYDATGAWVSLTLVTERKTSAA</sequence>
<protein>
    <submittedName>
        <fullName evidence="3">Uncharacterized protein</fullName>
    </submittedName>
</protein>
<feature type="domain" description="Biogenesis factor required for ATP synthase 1-like C-terminal" evidence="2">
    <location>
        <begin position="144"/>
        <end position="278"/>
    </location>
</feature>
<dbReference type="EMBL" id="QBMC01000180">
    <property type="protein sequence ID" value="PZO11504.1"/>
    <property type="molecule type" value="Genomic_DNA"/>
</dbReference>
<dbReference type="PANTHER" id="PTHR33404">
    <property type="entry name" value="CELL DIVISION TOPOLOGICAL SPECIFICITY FACTOR HOMOLOG, CHLOROPLASTIC"/>
    <property type="match status" value="1"/>
</dbReference>
<name>A0A2W4TV05_9CYAN</name>
<feature type="domain" description="DUF3598" evidence="1">
    <location>
        <begin position="5"/>
        <end position="138"/>
    </location>
</feature>
<dbReference type="SUPFAM" id="SSF50814">
    <property type="entry name" value="Lipocalins"/>
    <property type="match status" value="2"/>
</dbReference>
<reference evidence="3 4" key="2">
    <citation type="submission" date="2018-06" db="EMBL/GenBank/DDBJ databases">
        <title>Metagenomic assembly of (sub)arctic Cyanobacteria and their associated microbiome from non-axenic cultures.</title>
        <authorList>
            <person name="Baurain D."/>
        </authorList>
    </citation>
    <scope>NUCLEOTIDE SEQUENCE [LARGE SCALE GENOMIC DNA]</scope>
    <source>
        <strain evidence="3">ULC129bin1</strain>
    </source>
</reference>
<evidence type="ECO:0000259" key="2">
    <source>
        <dbReference type="Pfam" id="PF21053"/>
    </source>
</evidence>
<dbReference type="Pfam" id="PF12204">
    <property type="entry name" value="DUF3598_N"/>
    <property type="match status" value="1"/>
</dbReference>
<dbReference type="GO" id="GO:0000918">
    <property type="term" value="P:division septum site selection"/>
    <property type="evidence" value="ECO:0007669"/>
    <property type="project" value="TreeGrafter"/>
</dbReference>
<evidence type="ECO:0000259" key="1">
    <source>
        <dbReference type="Pfam" id="PF12204"/>
    </source>
</evidence>
<accession>A0A2W4TV05</accession>
<dbReference type="InterPro" id="IPR022017">
    <property type="entry name" value="BFA1-like_DUF3598"/>
</dbReference>
<dbReference type="GO" id="GO:0005886">
    <property type="term" value="C:plasma membrane"/>
    <property type="evidence" value="ECO:0007669"/>
    <property type="project" value="TreeGrafter"/>
</dbReference>
<dbReference type="AlphaFoldDB" id="A0A2W4TV05"/>
<dbReference type="Proteomes" id="UP000249354">
    <property type="component" value="Unassembled WGS sequence"/>
</dbReference>
<dbReference type="Gene3D" id="2.40.128.20">
    <property type="match status" value="2"/>
</dbReference>
<dbReference type="PANTHER" id="PTHR33404:SF1">
    <property type="entry name" value="SLL0497 PROTEIN"/>
    <property type="match status" value="1"/>
</dbReference>
<dbReference type="Pfam" id="PF21053">
    <property type="entry name" value="BFA1_C"/>
    <property type="match status" value="1"/>
</dbReference>
<gene>
    <name evidence="3" type="ORF">DCF25_19235</name>
</gene>
<comment type="caution">
    <text evidence="3">The sequence shown here is derived from an EMBL/GenBank/DDBJ whole genome shotgun (WGS) entry which is preliminary data.</text>
</comment>
<dbReference type="InterPro" id="IPR048378">
    <property type="entry name" value="BFA1-like_C"/>
</dbReference>
<organism evidence="3 4">
    <name type="scientific">Leptolyngbya foveolarum</name>
    <dbReference type="NCBI Taxonomy" id="47253"/>
    <lineage>
        <taxon>Bacteria</taxon>
        <taxon>Bacillati</taxon>
        <taxon>Cyanobacteriota</taxon>
        <taxon>Cyanophyceae</taxon>
        <taxon>Leptolyngbyales</taxon>
        <taxon>Leptolyngbyaceae</taxon>
        <taxon>Leptolyngbya group</taxon>
        <taxon>Leptolyngbya</taxon>
    </lineage>
</organism>
<dbReference type="InterPro" id="IPR012674">
    <property type="entry name" value="Calycin"/>
</dbReference>
<evidence type="ECO:0000313" key="3">
    <source>
        <dbReference type="EMBL" id="PZO11504.1"/>
    </source>
</evidence>